<dbReference type="InterPro" id="IPR013187">
    <property type="entry name" value="F-box-assoc_dom_typ3"/>
</dbReference>
<dbReference type="Pfam" id="PF08268">
    <property type="entry name" value="FBA_3"/>
    <property type="match status" value="1"/>
</dbReference>
<dbReference type="EMBL" id="JAWXYG010000014">
    <property type="protein sequence ID" value="KAK4254120.1"/>
    <property type="molecule type" value="Genomic_DNA"/>
</dbReference>
<dbReference type="InterPro" id="IPR036047">
    <property type="entry name" value="F-box-like_dom_sf"/>
</dbReference>
<dbReference type="NCBIfam" id="TIGR01640">
    <property type="entry name" value="F_box_assoc_1"/>
    <property type="match status" value="1"/>
</dbReference>
<organism evidence="2 3">
    <name type="scientific">Acacia crassicarpa</name>
    <name type="common">northern wattle</name>
    <dbReference type="NCBI Taxonomy" id="499986"/>
    <lineage>
        <taxon>Eukaryota</taxon>
        <taxon>Viridiplantae</taxon>
        <taxon>Streptophyta</taxon>
        <taxon>Embryophyta</taxon>
        <taxon>Tracheophyta</taxon>
        <taxon>Spermatophyta</taxon>
        <taxon>Magnoliopsida</taxon>
        <taxon>eudicotyledons</taxon>
        <taxon>Gunneridae</taxon>
        <taxon>Pentapetalae</taxon>
        <taxon>rosids</taxon>
        <taxon>fabids</taxon>
        <taxon>Fabales</taxon>
        <taxon>Fabaceae</taxon>
        <taxon>Caesalpinioideae</taxon>
        <taxon>mimosoid clade</taxon>
        <taxon>Acacieae</taxon>
        <taxon>Acacia</taxon>
    </lineage>
</organism>
<protein>
    <recommendedName>
        <fullName evidence="1">F-box domain-containing protein</fullName>
    </recommendedName>
</protein>
<reference evidence="2" key="1">
    <citation type="submission" date="2023-10" db="EMBL/GenBank/DDBJ databases">
        <title>Chromosome-level genome of the transformable northern wattle, Acacia crassicarpa.</title>
        <authorList>
            <person name="Massaro I."/>
            <person name="Sinha N.R."/>
            <person name="Poethig S."/>
            <person name="Leichty A.R."/>
        </authorList>
    </citation>
    <scope>NUCLEOTIDE SEQUENCE</scope>
    <source>
        <strain evidence="2">Acra3RX</strain>
        <tissue evidence="2">Leaf</tissue>
    </source>
</reference>
<accession>A0AAE1JMC4</accession>
<dbReference type="PROSITE" id="PS50181">
    <property type="entry name" value="FBOX"/>
    <property type="match status" value="1"/>
</dbReference>
<evidence type="ECO:0000313" key="2">
    <source>
        <dbReference type="EMBL" id="KAK4254120.1"/>
    </source>
</evidence>
<keyword evidence="3" id="KW-1185">Reference proteome</keyword>
<dbReference type="InterPro" id="IPR001810">
    <property type="entry name" value="F-box_dom"/>
</dbReference>
<proteinExistence type="predicted"/>
<dbReference type="AlphaFoldDB" id="A0AAE1JMC4"/>
<dbReference type="InterPro" id="IPR050796">
    <property type="entry name" value="SCF_F-box_component"/>
</dbReference>
<dbReference type="SMART" id="SM00256">
    <property type="entry name" value="FBOX"/>
    <property type="match status" value="1"/>
</dbReference>
<dbReference type="SUPFAM" id="SSF81383">
    <property type="entry name" value="F-box domain"/>
    <property type="match status" value="1"/>
</dbReference>
<dbReference type="Pfam" id="PF12937">
    <property type="entry name" value="F-box-like"/>
    <property type="match status" value="1"/>
</dbReference>
<dbReference type="PANTHER" id="PTHR31672">
    <property type="entry name" value="BNACNNG10540D PROTEIN"/>
    <property type="match status" value="1"/>
</dbReference>
<feature type="domain" description="F-box" evidence="1">
    <location>
        <begin position="5"/>
        <end position="51"/>
    </location>
</feature>
<evidence type="ECO:0000313" key="3">
    <source>
        <dbReference type="Proteomes" id="UP001293593"/>
    </source>
</evidence>
<comment type="caution">
    <text evidence="2">The sequence shown here is derived from an EMBL/GenBank/DDBJ whole genome shotgun (WGS) entry which is preliminary data.</text>
</comment>
<dbReference type="PANTHER" id="PTHR31672:SF10">
    <property type="entry name" value="F-BOX DOMAIN-CONTAINING PROTEIN"/>
    <property type="match status" value="1"/>
</dbReference>
<dbReference type="Proteomes" id="UP001293593">
    <property type="component" value="Unassembled WGS sequence"/>
</dbReference>
<name>A0AAE1JMC4_9FABA</name>
<dbReference type="Gene3D" id="1.20.1280.50">
    <property type="match status" value="1"/>
</dbReference>
<gene>
    <name evidence="2" type="ORF">QN277_009545</name>
</gene>
<sequence length="379" mass="43451">MPSRTMKQIWIPIEVLISIFKRLPVRTLTQLQWVCKDWKNLLNDPSFIQEHLRYSAHKNPSLLFHGDTLLNPLELHVIDSEMQVFQVGSVPLIEFLRGATVVGSINGLLCLKSNCKYLYFLLWNPAISKFRLLTREANFRVKTGFGFSSIVNDYKLACISYLPVVELIDQVEVYSLSTCSWKAVELGELLDGVKIKSDGFGTNGAIFWFGYKGNGHFLISYYIATEEFALIPSPIPGPEHNSLCYSLSVYENKLALLSHTNIGNYEYSLIDFWVMEEDKDRITVERWSWTKKYSIKHPSSLLPGVVWRNMIVCNHIDMVRERNAASVHKVIDDGLNIVLVNLTTDEFKMFAFPKCGIGFHVFNYVESLVPVDKIHIEEL</sequence>
<dbReference type="InterPro" id="IPR017451">
    <property type="entry name" value="F-box-assoc_interact_dom"/>
</dbReference>
<evidence type="ECO:0000259" key="1">
    <source>
        <dbReference type="PROSITE" id="PS50181"/>
    </source>
</evidence>